<organism evidence="2 3">
    <name type="scientific">Oryza sativa subsp. indica</name>
    <name type="common">Rice</name>
    <dbReference type="NCBI Taxonomy" id="39946"/>
    <lineage>
        <taxon>Eukaryota</taxon>
        <taxon>Viridiplantae</taxon>
        <taxon>Streptophyta</taxon>
        <taxon>Embryophyta</taxon>
        <taxon>Tracheophyta</taxon>
        <taxon>Spermatophyta</taxon>
        <taxon>Magnoliopsida</taxon>
        <taxon>Liliopsida</taxon>
        <taxon>Poales</taxon>
        <taxon>Poaceae</taxon>
        <taxon>BOP clade</taxon>
        <taxon>Oryzoideae</taxon>
        <taxon>Oryzeae</taxon>
        <taxon>Oryzinae</taxon>
        <taxon>Oryza</taxon>
        <taxon>Oryza sativa</taxon>
    </lineage>
</organism>
<accession>A2YID7</accession>
<dbReference type="AlphaFoldDB" id="A2YID7"/>
<evidence type="ECO:0000313" key="3">
    <source>
        <dbReference type="Proteomes" id="UP000007015"/>
    </source>
</evidence>
<reference evidence="2 3" key="1">
    <citation type="journal article" date="2005" name="PLoS Biol.">
        <title>The genomes of Oryza sativa: a history of duplications.</title>
        <authorList>
            <person name="Yu J."/>
            <person name="Wang J."/>
            <person name="Lin W."/>
            <person name="Li S."/>
            <person name="Li H."/>
            <person name="Zhou J."/>
            <person name="Ni P."/>
            <person name="Dong W."/>
            <person name="Hu S."/>
            <person name="Zeng C."/>
            <person name="Zhang J."/>
            <person name="Zhang Y."/>
            <person name="Li R."/>
            <person name="Xu Z."/>
            <person name="Li S."/>
            <person name="Li X."/>
            <person name="Zheng H."/>
            <person name="Cong L."/>
            <person name="Lin L."/>
            <person name="Yin J."/>
            <person name="Geng J."/>
            <person name="Li G."/>
            <person name="Shi J."/>
            <person name="Liu J."/>
            <person name="Lv H."/>
            <person name="Li J."/>
            <person name="Wang J."/>
            <person name="Deng Y."/>
            <person name="Ran L."/>
            <person name="Shi X."/>
            <person name="Wang X."/>
            <person name="Wu Q."/>
            <person name="Li C."/>
            <person name="Ren X."/>
            <person name="Wang J."/>
            <person name="Wang X."/>
            <person name="Li D."/>
            <person name="Liu D."/>
            <person name="Zhang X."/>
            <person name="Ji Z."/>
            <person name="Zhao W."/>
            <person name="Sun Y."/>
            <person name="Zhang Z."/>
            <person name="Bao J."/>
            <person name="Han Y."/>
            <person name="Dong L."/>
            <person name="Ji J."/>
            <person name="Chen P."/>
            <person name="Wu S."/>
            <person name="Liu J."/>
            <person name="Xiao Y."/>
            <person name="Bu D."/>
            <person name="Tan J."/>
            <person name="Yang L."/>
            <person name="Ye C."/>
            <person name="Zhang J."/>
            <person name="Xu J."/>
            <person name="Zhou Y."/>
            <person name="Yu Y."/>
            <person name="Zhang B."/>
            <person name="Zhuang S."/>
            <person name="Wei H."/>
            <person name="Liu B."/>
            <person name="Lei M."/>
            <person name="Yu H."/>
            <person name="Li Y."/>
            <person name="Xu H."/>
            <person name="Wei S."/>
            <person name="He X."/>
            <person name="Fang L."/>
            <person name="Zhang Z."/>
            <person name="Zhang Y."/>
            <person name="Huang X."/>
            <person name="Su Z."/>
            <person name="Tong W."/>
            <person name="Li J."/>
            <person name="Tong Z."/>
            <person name="Li S."/>
            <person name="Ye J."/>
            <person name="Wang L."/>
            <person name="Fang L."/>
            <person name="Lei T."/>
            <person name="Chen C."/>
            <person name="Chen H."/>
            <person name="Xu Z."/>
            <person name="Li H."/>
            <person name="Huang H."/>
            <person name="Zhang F."/>
            <person name="Xu H."/>
            <person name="Li N."/>
            <person name="Zhao C."/>
            <person name="Li S."/>
            <person name="Dong L."/>
            <person name="Huang Y."/>
            <person name="Li L."/>
            <person name="Xi Y."/>
            <person name="Qi Q."/>
            <person name="Li W."/>
            <person name="Zhang B."/>
            <person name="Hu W."/>
            <person name="Zhang Y."/>
            <person name="Tian X."/>
            <person name="Jiao Y."/>
            <person name="Liang X."/>
            <person name="Jin J."/>
            <person name="Gao L."/>
            <person name="Zheng W."/>
            <person name="Hao B."/>
            <person name="Liu S."/>
            <person name="Wang W."/>
            <person name="Yuan L."/>
            <person name="Cao M."/>
            <person name="McDermott J."/>
            <person name="Samudrala R."/>
            <person name="Wang J."/>
            <person name="Wong G.K."/>
            <person name="Yang H."/>
        </authorList>
    </citation>
    <scope>NUCLEOTIDE SEQUENCE [LARGE SCALE GENOMIC DNA]</scope>
    <source>
        <strain evidence="3">cv. 93-11</strain>
    </source>
</reference>
<dbReference type="EMBL" id="CM000132">
    <property type="protein sequence ID" value="EAZ02848.1"/>
    <property type="molecule type" value="Genomic_DNA"/>
</dbReference>
<proteinExistence type="predicted"/>
<dbReference type="HOGENOM" id="CLU_1655066_0_0_1"/>
<protein>
    <submittedName>
        <fullName evidence="2">Uncharacterized protein</fullName>
    </submittedName>
</protein>
<feature type="compositionally biased region" description="Low complexity" evidence="1">
    <location>
        <begin position="15"/>
        <end position="26"/>
    </location>
</feature>
<keyword evidence="3" id="KW-1185">Reference proteome</keyword>
<evidence type="ECO:0000256" key="1">
    <source>
        <dbReference type="SAM" id="MobiDB-lite"/>
    </source>
</evidence>
<sequence length="160" mass="18011">MATSRGKRLSEKRSWSSPSSCVASRSPTADGEPCFVDGEQANPAVNSDVEGAWSRCHIELAISTSFSLASLTMFHPALKKGSRLVIRSEIAYHSFRLLNPTILHNLINFTLFNILKQDFMNINNIAVVYFAEIFYGNSIPIQSVNPFSAYHQRYRRTSDY</sequence>
<feature type="region of interest" description="Disordered" evidence="1">
    <location>
        <begin position="1"/>
        <end position="33"/>
    </location>
</feature>
<dbReference type="Gramene" id="BGIOSGA024784-TA">
    <property type="protein sequence ID" value="BGIOSGA024784-PA"/>
    <property type="gene ID" value="BGIOSGA024784"/>
</dbReference>
<evidence type="ECO:0000313" key="2">
    <source>
        <dbReference type="EMBL" id="EAZ02848.1"/>
    </source>
</evidence>
<dbReference type="Proteomes" id="UP000007015">
    <property type="component" value="Chromosome 7"/>
</dbReference>
<name>A2YID7_ORYSI</name>
<gene>
    <name evidence="2" type="ORF">OsI_24978</name>
</gene>